<protein>
    <submittedName>
        <fullName evidence="1">Uncharacterized protein</fullName>
    </submittedName>
</protein>
<dbReference type="InParanoid" id="A0A3N4LRE6"/>
<organism evidence="1 2">
    <name type="scientific">Terfezia boudieri ATCC MYA-4762</name>
    <dbReference type="NCBI Taxonomy" id="1051890"/>
    <lineage>
        <taxon>Eukaryota</taxon>
        <taxon>Fungi</taxon>
        <taxon>Dikarya</taxon>
        <taxon>Ascomycota</taxon>
        <taxon>Pezizomycotina</taxon>
        <taxon>Pezizomycetes</taxon>
        <taxon>Pezizales</taxon>
        <taxon>Pezizaceae</taxon>
        <taxon>Terfezia</taxon>
    </lineage>
</organism>
<sequence>MHPQWDVHCTFQSISGHISSNILTTMSSKIGSGRSSSSASAFLALCLVCILPGTDLTVCLSAHLYDLHPMSIRPVHVPRRVKPHGSCTERDPRLCGTYLSLCYQVLRNNAPPRCRTMQTETGKM</sequence>
<reference evidence="1 2" key="1">
    <citation type="journal article" date="2018" name="Nat. Ecol. Evol.">
        <title>Pezizomycetes genomes reveal the molecular basis of ectomycorrhizal truffle lifestyle.</title>
        <authorList>
            <person name="Murat C."/>
            <person name="Payen T."/>
            <person name="Noel B."/>
            <person name="Kuo A."/>
            <person name="Morin E."/>
            <person name="Chen J."/>
            <person name="Kohler A."/>
            <person name="Krizsan K."/>
            <person name="Balestrini R."/>
            <person name="Da Silva C."/>
            <person name="Montanini B."/>
            <person name="Hainaut M."/>
            <person name="Levati E."/>
            <person name="Barry K.W."/>
            <person name="Belfiori B."/>
            <person name="Cichocki N."/>
            <person name="Clum A."/>
            <person name="Dockter R.B."/>
            <person name="Fauchery L."/>
            <person name="Guy J."/>
            <person name="Iotti M."/>
            <person name="Le Tacon F."/>
            <person name="Lindquist E.A."/>
            <person name="Lipzen A."/>
            <person name="Malagnac F."/>
            <person name="Mello A."/>
            <person name="Molinier V."/>
            <person name="Miyauchi S."/>
            <person name="Poulain J."/>
            <person name="Riccioni C."/>
            <person name="Rubini A."/>
            <person name="Sitrit Y."/>
            <person name="Splivallo R."/>
            <person name="Traeger S."/>
            <person name="Wang M."/>
            <person name="Zifcakova L."/>
            <person name="Wipf D."/>
            <person name="Zambonelli A."/>
            <person name="Paolocci F."/>
            <person name="Nowrousian M."/>
            <person name="Ottonello S."/>
            <person name="Baldrian P."/>
            <person name="Spatafora J.W."/>
            <person name="Henrissat B."/>
            <person name="Nagy L.G."/>
            <person name="Aury J.M."/>
            <person name="Wincker P."/>
            <person name="Grigoriev I.V."/>
            <person name="Bonfante P."/>
            <person name="Martin F.M."/>
        </authorList>
    </citation>
    <scope>NUCLEOTIDE SEQUENCE [LARGE SCALE GENOMIC DNA]</scope>
    <source>
        <strain evidence="1 2">ATCC MYA-4762</strain>
    </source>
</reference>
<dbReference type="EMBL" id="ML121537">
    <property type="protein sequence ID" value="RPB25484.1"/>
    <property type="molecule type" value="Genomic_DNA"/>
</dbReference>
<dbReference type="AlphaFoldDB" id="A0A3N4LRE6"/>
<accession>A0A3N4LRE6</accession>
<keyword evidence="2" id="KW-1185">Reference proteome</keyword>
<gene>
    <name evidence="1" type="ORF">L211DRAFT_84066</name>
</gene>
<proteinExistence type="predicted"/>
<evidence type="ECO:0000313" key="2">
    <source>
        <dbReference type="Proteomes" id="UP000267821"/>
    </source>
</evidence>
<evidence type="ECO:0000313" key="1">
    <source>
        <dbReference type="EMBL" id="RPB25484.1"/>
    </source>
</evidence>
<dbReference type="Proteomes" id="UP000267821">
    <property type="component" value="Unassembled WGS sequence"/>
</dbReference>
<name>A0A3N4LRE6_9PEZI</name>